<dbReference type="AlphaFoldDB" id="A0A8H5C6K8"/>
<evidence type="ECO:0000313" key="2">
    <source>
        <dbReference type="EMBL" id="KAF5335521.1"/>
    </source>
</evidence>
<keyword evidence="3" id="KW-1185">Reference proteome</keyword>
<accession>A0A8H5C6K8</accession>
<keyword evidence="1" id="KW-0732">Signal</keyword>
<organism evidence="2 3">
    <name type="scientific">Ephemerocybe angulata</name>
    <dbReference type="NCBI Taxonomy" id="980116"/>
    <lineage>
        <taxon>Eukaryota</taxon>
        <taxon>Fungi</taxon>
        <taxon>Dikarya</taxon>
        <taxon>Basidiomycota</taxon>
        <taxon>Agaricomycotina</taxon>
        <taxon>Agaricomycetes</taxon>
        <taxon>Agaricomycetidae</taxon>
        <taxon>Agaricales</taxon>
        <taxon>Agaricineae</taxon>
        <taxon>Psathyrellaceae</taxon>
        <taxon>Ephemerocybe</taxon>
    </lineage>
</organism>
<evidence type="ECO:0000256" key="1">
    <source>
        <dbReference type="SAM" id="SignalP"/>
    </source>
</evidence>
<feature type="signal peptide" evidence="1">
    <location>
        <begin position="1"/>
        <end position="18"/>
    </location>
</feature>
<proteinExistence type="predicted"/>
<sequence length="143" mass="15251">MFFQLFTVALAFVATAFAAPLVQRQEALCAGFQLAKCTIIATPTVKEVPKIPAGVSLATEWNGIIGSVFDVPIPNSDEFALTCNKNSIVTQQANNRFQIIYEAGAEGKSAADSGKIIVSEVEGRTFSGDFSGIDWIVESIKCA</sequence>
<protein>
    <submittedName>
        <fullName evidence="2">Uncharacterized protein</fullName>
    </submittedName>
</protein>
<dbReference type="OrthoDB" id="10286117at2759"/>
<feature type="chain" id="PRO_5034393454" evidence="1">
    <location>
        <begin position="19"/>
        <end position="143"/>
    </location>
</feature>
<evidence type="ECO:0000313" key="3">
    <source>
        <dbReference type="Proteomes" id="UP000541558"/>
    </source>
</evidence>
<comment type="caution">
    <text evidence="2">The sequence shown here is derived from an EMBL/GenBank/DDBJ whole genome shotgun (WGS) entry which is preliminary data.</text>
</comment>
<dbReference type="EMBL" id="JAACJK010000061">
    <property type="protein sequence ID" value="KAF5335521.1"/>
    <property type="molecule type" value="Genomic_DNA"/>
</dbReference>
<dbReference type="Proteomes" id="UP000541558">
    <property type="component" value="Unassembled WGS sequence"/>
</dbReference>
<name>A0A8H5C6K8_9AGAR</name>
<gene>
    <name evidence="2" type="ORF">D9611_012126</name>
</gene>
<reference evidence="2 3" key="1">
    <citation type="journal article" date="2020" name="ISME J.">
        <title>Uncovering the hidden diversity of litter-decomposition mechanisms in mushroom-forming fungi.</title>
        <authorList>
            <person name="Floudas D."/>
            <person name="Bentzer J."/>
            <person name="Ahren D."/>
            <person name="Johansson T."/>
            <person name="Persson P."/>
            <person name="Tunlid A."/>
        </authorList>
    </citation>
    <scope>NUCLEOTIDE SEQUENCE [LARGE SCALE GENOMIC DNA]</scope>
    <source>
        <strain evidence="2 3">CBS 175.51</strain>
    </source>
</reference>